<keyword evidence="2" id="KW-0812">Transmembrane</keyword>
<dbReference type="OrthoDB" id="9812991at2"/>
<dbReference type="InterPro" id="IPR001107">
    <property type="entry name" value="Band_7"/>
</dbReference>
<dbReference type="RefSeq" id="WP_126807444.1">
    <property type="nucleotide sequence ID" value="NZ_PIPP01000003.1"/>
</dbReference>
<dbReference type="PANTHER" id="PTHR42911:SF2">
    <property type="entry name" value="PROHIBITIN FAMILY PROTEIN"/>
    <property type="match status" value="1"/>
</dbReference>
<name>A0A432WSI1_9GAMM</name>
<dbReference type="CDD" id="cd03401">
    <property type="entry name" value="SPFH_prohibitin"/>
    <property type="match status" value="1"/>
</dbReference>
<dbReference type="EMBL" id="PIPP01000003">
    <property type="protein sequence ID" value="RUO36731.1"/>
    <property type="molecule type" value="Genomic_DNA"/>
</dbReference>
<keyword evidence="2" id="KW-0472">Membrane</keyword>
<dbReference type="SMART" id="SM00244">
    <property type="entry name" value="PHB"/>
    <property type="match status" value="1"/>
</dbReference>
<keyword evidence="5" id="KW-1185">Reference proteome</keyword>
<dbReference type="Proteomes" id="UP000286934">
    <property type="component" value="Unassembled WGS sequence"/>
</dbReference>
<comment type="caution">
    <text evidence="4">The sequence shown here is derived from an EMBL/GenBank/DDBJ whole genome shotgun (WGS) entry which is preliminary data.</text>
</comment>
<feature type="domain" description="Band 7" evidence="3">
    <location>
        <begin position="25"/>
        <end position="187"/>
    </location>
</feature>
<proteinExistence type="predicted"/>
<gene>
    <name evidence="4" type="ORF">CWE13_07730</name>
</gene>
<dbReference type="InterPro" id="IPR036013">
    <property type="entry name" value="Band_7/SPFH_dom_sf"/>
</dbReference>
<evidence type="ECO:0000256" key="1">
    <source>
        <dbReference type="ARBA" id="ARBA00004167"/>
    </source>
</evidence>
<evidence type="ECO:0000313" key="5">
    <source>
        <dbReference type="Proteomes" id="UP000286934"/>
    </source>
</evidence>
<reference evidence="5" key="1">
    <citation type="journal article" date="2018" name="Front. Microbiol.">
        <title>Genome-Based Analysis Reveals the Taxonomy and Diversity of the Family Idiomarinaceae.</title>
        <authorList>
            <person name="Liu Y."/>
            <person name="Lai Q."/>
            <person name="Shao Z."/>
        </authorList>
    </citation>
    <scope>NUCLEOTIDE SEQUENCE [LARGE SCALE GENOMIC DNA]</scope>
    <source>
        <strain evidence="5">AIS</strain>
    </source>
</reference>
<evidence type="ECO:0000259" key="3">
    <source>
        <dbReference type="SMART" id="SM00244"/>
    </source>
</evidence>
<evidence type="ECO:0000313" key="4">
    <source>
        <dbReference type="EMBL" id="RUO36731.1"/>
    </source>
</evidence>
<keyword evidence="2" id="KW-1133">Transmembrane helix</keyword>
<dbReference type="Gene3D" id="3.30.479.30">
    <property type="entry name" value="Band 7 domain"/>
    <property type="match status" value="1"/>
</dbReference>
<dbReference type="Pfam" id="PF01145">
    <property type="entry name" value="Band_7"/>
    <property type="match status" value="1"/>
</dbReference>
<dbReference type="PANTHER" id="PTHR42911">
    <property type="entry name" value="MODULATOR OF FTSH PROTEASE HFLC"/>
    <property type="match status" value="1"/>
</dbReference>
<organism evidence="4 5">
    <name type="scientific">Aliidiomarina shirensis</name>
    <dbReference type="NCBI Taxonomy" id="1048642"/>
    <lineage>
        <taxon>Bacteria</taxon>
        <taxon>Pseudomonadati</taxon>
        <taxon>Pseudomonadota</taxon>
        <taxon>Gammaproteobacteria</taxon>
        <taxon>Alteromonadales</taxon>
        <taxon>Idiomarinaceae</taxon>
        <taxon>Aliidiomarina</taxon>
    </lineage>
</organism>
<dbReference type="InterPro" id="IPR000163">
    <property type="entry name" value="Prohibitin"/>
</dbReference>
<dbReference type="SUPFAM" id="SSF117892">
    <property type="entry name" value="Band 7/SPFH domain"/>
    <property type="match status" value="1"/>
</dbReference>
<accession>A0A432WSI1</accession>
<dbReference type="AlphaFoldDB" id="A0A432WSI1"/>
<comment type="subcellular location">
    <subcellularLocation>
        <location evidence="1">Membrane</location>
        <topology evidence="1">Single-pass membrane protein</topology>
    </subcellularLocation>
</comment>
<evidence type="ECO:0000256" key="2">
    <source>
        <dbReference type="SAM" id="Phobius"/>
    </source>
</evidence>
<dbReference type="GO" id="GO:0016020">
    <property type="term" value="C:membrane"/>
    <property type="evidence" value="ECO:0007669"/>
    <property type="project" value="UniProtKB-SubCell"/>
</dbReference>
<sequence>MSVRKNITIIGGLVVGTFVLLLTFGSFYTVDEGERGVVVRYGSVVSVSEPGLHFKIPLVDAVRKISTQEQVEMYQRMEAYSNDQQPAVMNISVRYQIDNSRVDEVYRNFGTRQALIDRQVTRIVLEEAKTVLGQFNAATSIRERGRLNAEMARAVQNSVTGPVIILGVQVEDVSFSAAYEESVEQRMLAEVAVERERQNLERERVEADIVRTRASAEADRVREQAAAEADGIRLRGSAEAAAIRDRAAALADNPLLVELVKAEKWDGKLPTTMLPNSTVPFIEANKPASGQ</sequence>
<feature type="transmembrane region" description="Helical" evidence="2">
    <location>
        <begin position="7"/>
        <end position="28"/>
    </location>
</feature>
<protein>
    <submittedName>
        <fullName evidence="4">Band 7 protein</fullName>
    </submittedName>
</protein>